<dbReference type="Proteomes" id="UP000789831">
    <property type="component" value="Unassembled WGS sequence"/>
</dbReference>
<evidence type="ECO:0000313" key="1">
    <source>
        <dbReference type="EMBL" id="CAG8561149.1"/>
    </source>
</evidence>
<proteinExistence type="predicted"/>
<accession>A0A9N9BEM7</accession>
<gene>
    <name evidence="1" type="ORF">AGERDE_LOCUS7158</name>
</gene>
<dbReference type="EMBL" id="CAJVPL010001246">
    <property type="protein sequence ID" value="CAG8561149.1"/>
    <property type="molecule type" value="Genomic_DNA"/>
</dbReference>
<name>A0A9N9BEM7_9GLOM</name>
<dbReference type="AlphaFoldDB" id="A0A9N9BEM7"/>
<reference evidence="1" key="1">
    <citation type="submission" date="2021-06" db="EMBL/GenBank/DDBJ databases">
        <authorList>
            <person name="Kallberg Y."/>
            <person name="Tangrot J."/>
            <person name="Rosling A."/>
        </authorList>
    </citation>
    <scope>NUCLEOTIDE SEQUENCE</scope>
    <source>
        <strain evidence="1">MT106</strain>
    </source>
</reference>
<keyword evidence="2" id="KW-1185">Reference proteome</keyword>
<organism evidence="1 2">
    <name type="scientific">Ambispora gerdemannii</name>
    <dbReference type="NCBI Taxonomy" id="144530"/>
    <lineage>
        <taxon>Eukaryota</taxon>
        <taxon>Fungi</taxon>
        <taxon>Fungi incertae sedis</taxon>
        <taxon>Mucoromycota</taxon>
        <taxon>Glomeromycotina</taxon>
        <taxon>Glomeromycetes</taxon>
        <taxon>Archaeosporales</taxon>
        <taxon>Ambisporaceae</taxon>
        <taxon>Ambispora</taxon>
    </lineage>
</organism>
<protein>
    <submittedName>
        <fullName evidence="1">5014_t:CDS:1</fullName>
    </submittedName>
</protein>
<feature type="non-terminal residue" evidence="1">
    <location>
        <position position="1"/>
    </location>
</feature>
<evidence type="ECO:0000313" key="2">
    <source>
        <dbReference type="Proteomes" id="UP000789831"/>
    </source>
</evidence>
<comment type="caution">
    <text evidence="1">The sequence shown here is derived from an EMBL/GenBank/DDBJ whole genome shotgun (WGS) entry which is preliminary data.</text>
</comment>
<sequence length="71" mass="7604">PKEKIILSKTASVRRNELALETITSLCGTKTTVVAITTTSDESTTVVIISMEELGKVVVINFVAEVARVVV</sequence>